<protein>
    <recommendedName>
        <fullName evidence="4">DUF4367 domain-containing protein</fullName>
    </recommendedName>
</protein>
<keyword evidence="1" id="KW-0812">Transmembrane</keyword>
<dbReference type="EMBL" id="SLWS01000002">
    <property type="protein sequence ID" value="TCO63009.1"/>
    <property type="molecule type" value="Genomic_DNA"/>
</dbReference>
<dbReference type="OrthoDB" id="4328209at2"/>
<name>A0A4R2K092_9PSEU</name>
<evidence type="ECO:0000313" key="2">
    <source>
        <dbReference type="EMBL" id="TCO63009.1"/>
    </source>
</evidence>
<organism evidence="2 3">
    <name type="scientific">Actinocrispum wychmicini</name>
    <dbReference type="NCBI Taxonomy" id="1213861"/>
    <lineage>
        <taxon>Bacteria</taxon>
        <taxon>Bacillati</taxon>
        <taxon>Actinomycetota</taxon>
        <taxon>Actinomycetes</taxon>
        <taxon>Pseudonocardiales</taxon>
        <taxon>Pseudonocardiaceae</taxon>
        <taxon>Actinocrispum</taxon>
    </lineage>
</organism>
<gene>
    <name evidence="2" type="ORF">EV192_1021153</name>
</gene>
<keyword evidence="1" id="KW-1133">Transmembrane helix</keyword>
<reference evidence="2 3" key="1">
    <citation type="submission" date="2019-03" db="EMBL/GenBank/DDBJ databases">
        <title>Genomic Encyclopedia of Type Strains, Phase IV (KMG-IV): sequencing the most valuable type-strain genomes for metagenomic binning, comparative biology and taxonomic classification.</title>
        <authorList>
            <person name="Goeker M."/>
        </authorList>
    </citation>
    <scope>NUCLEOTIDE SEQUENCE [LARGE SCALE GENOMIC DNA]</scope>
    <source>
        <strain evidence="2 3">DSM 45934</strain>
    </source>
</reference>
<evidence type="ECO:0008006" key="4">
    <source>
        <dbReference type="Google" id="ProtNLM"/>
    </source>
</evidence>
<accession>A0A4R2K092</accession>
<evidence type="ECO:0000256" key="1">
    <source>
        <dbReference type="SAM" id="Phobius"/>
    </source>
</evidence>
<proteinExistence type="predicted"/>
<evidence type="ECO:0000313" key="3">
    <source>
        <dbReference type="Proteomes" id="UP000295680"/>
    </source>
</evidence>
<sequence length="235" mass="25580">MTDDQLEAALRDLGTHIDVPDTPDVTASVTARLSVRERRTWKLRPVLTTVLALLLAFALALAVSPDVRAGVSHLLRFAGIEFRSDPPPPITPAPTTTATPTLAPGERVVPLDEARGKFPVIVPKALGQPNEVHVTETSVSLLYDNARVDEFNGGISMVMAKFVTADQLERIKVNGVDGYWVNGPHEVIYDDPRGYTRTGTARMSAKTLIWQVGTTTLRLEGDFTRERAVSIAENG</sequence>
<dbReference type="RefSeq" id="WP_132115173.1">
    <property type="nucleotide sequence ID" value="NZ_SLWS01000002.1"/>
</dbReference>
<keyword evidence="3" id="KW-1185">Reference proteome</keyword>
<comment type="caution">
    <text evidence="2">The sequence shown here is derived from an EMBL/GenBank/DDBJ whole genome shotgun (WGS) entry which is preliminary data.</text>
</comment>
<feature type="transmembrane region" description="Helical" evidence="1">
    <location>
        <begin position="46"/>
        <end position="64"/>
    </location>
</feature>
<dbReference type="AlphaFoldDB" id="A0A4R2K092"/>
<keyword evidence="1" id="KW-0472">Membrane</keyword>
<dbReference type="Proteomes" id="UP000295680">
    <property type="component" value="Unassembled WGS sequence"/>
</dbReference>